<reference evidence="4 5" key="1">
    <citation type="submission" date="2019-05" db="EMBL/GenBank/DDBJ databases">
        <title>Emergence of the Ug99 lineage of the wheat stem rust pathogen through somatic hybridization.</title>
        <authorList>
            <person name="Li F."/>
            <person name="Upadhyaya N.M."/>
            <person name="Sperschneider J."/>
            <person name="Matny O."/>
            <person name="Nguyen-Phuc H."/>
            <person name="Mago R."/>
            <person name="Raley C."/>
            <person name="Miller M.E."/>
            <person name="Silverstein K.A.T."/>
            <person name="Henningsen E."/>
            <person name="Hirsch C.D."/>
            <person name="Visser B."/>
            <person name="Pretorius Z.A."/>
            <person name="Steffenson B.J."/>
            <person name="Schwessinger B."/>
            <person name="Dodds P.N."/>
            <person name="Figueroa M."/>
        </authorList>
    </citation>
    <scope>NUCLEOTIDE SEQUENCE [LARGE SCALE GENOMIC DNA]</scope>
    <source>
        <strain evidence="3">21-0</strain>
        <strain evidence="2 5">Ug99</strain>
    </source>
</reference>
<gene>
    <name evidence="3" type="ORF">PGT21_013212</name>
    <name evidence="2" type="ORF">PGTUg99_009125</name>
</gene>
<name>A0A5B0LSP9_PUCGR</name>
<proteinExistence type="predicted"/>
<evidence type="ECO:0000313" key="4">
    <source>
        <dbReference type="Proteomes" id="UP000324748"/>
    </source>
</evidence>
<evidence type="ECO:0000313" key="5">
    <source>
        <dbReference type="Proteomes" id="UP000325313"/>
    </source>
</evidence>
<comment type="caution">
    <text evidence="2">The sequence shown here is derived from an EMBL/GenBank/DDBJ whole genome shotgun (WGS) entry which is preliminary data.</text>
</comment>
<accession>A0A5B0LSP9</accession>
<feature type="compositionally biased region" description="Polar residues" evidence="1">
    <location>
        <begin position="45"/>
        <end position="56"/>
    </location>
</feature>
<dbReference type="Proteomes" id="UP000324748">
    <property type="component" value="Unassembled WGS sequence"/>
</dbReference>
<dbReference type="EMBL" id="VSWC01000118">
    <property type="protein sequence ID" value="KAA1083975.1"/>
    <property type="molecule type" value="Genomic_DNA"/>
</dbReference>
<evidence type="ECO:0000256" key="1">
    <source>
        <dbReference type="SAM" id="MobiDB-lite"/>
    </source>
</evidence>
<evidence type="ECO:0000313" key="3">
    <source>
        <dbReference type="EMBL" id="KAA1083975.1"/>
    </source>
</evidence>
<sequence length="77" mass="8207">MEVWEYHTASDYAWPPAPQQLANIQSTIGPPREGAGAKSAVVDSGATTHGDPSNFQWDWDLGDAGGDVQPSNDGENH</sequence>
<feature type="region of interest" description="Disordered" evidence="1">
    <location>
        <begin position="23"/>
        <end position="77"/>
    </location>
</feature>
<organism evidence="2 5">
    <name type="scientific">Puccinia graminis f. sp. tritici</name>
    <dbReference type="NCBI Taxonomy" id="56615"/>
    <lineage>
        <taxon>Eukaryota</taxon>
        <taxon>Fungi</taxon>
        <taxon>Dikarya</taxon>
        <taxon>Basidiomycota</taxon>
        <taxon>Pucciniomycotina</taxon>
        <taxon>Pucciniomycetes</taxon>
        <taxon>Pucciniales</taxon>
        <taxon>Pucciniaceae</taxon>
        <taxon>Puccinia</taxon>
    </lineage>
</organism>
<dbReference type="Proteomes" id="UP000325313">
    <property type="component" value="Unassembled WGS sequence"/>
</dbReference>
<dbReference type="AlphaFoldDB" id="A0A5B0LSP9"/>
<evidence type="ECO:0000313" key="2">
    <source>
        <dbReference type="EMBL" id="KAA1066903.1"/>
    </source>
</evidence>
<dbReference type="EMBL" id="VDEP01000508">
    <property type="protein sequence ID" value="KAA1066903.1"/>
    <property type="molecule type" value="Genomic_DNA"/>
</dbReference>
<keyword evidence="4" id="KW-1185">Reference proteome</keyword>
<protein>
    <submittedName>
        <fullName evidence="2">Uncharacterized protein</fullName>
    </submittedName>
</protein>